<evidence type="ECO:0000313" key="2">
    <source>
        <dbReference type="EMBL" id="ERM96842.1"/>
    </source>
</evidence>
<name>W1NLV9_AMBTC</name>
<protein>
    <submittedName>
        <fullName evidence="2">Uncharacterized protein</fullName>
    </submittedName>
</protein>
<dbReference type="Pfam" id="PF05564">
    <property type="entry name" value="Auxin_repressed"/>
    <property type="match status" value="1"/>
</dbReference>
<accession>W1NLV9</accession>
<organism evidence="2 3">
    <name type="scientific">Amborella trichopoda</name>
    <dbReference type="NCBI Taxonomy" id="13333"/>
    <lineage>
        <taxon>Eukaryota</taxon>
        <taxon>Viridiplantae</taxon>
        <taxon>Streptophyta</taxon>
        <taxon>Embryophyta</taxon>
        <taxon>Tracheophyta</taxon>
        <taxon>Spermatophyta</taxon>
        <taxon>Magnoliopsida</taxon>
        <taxon>Amborellales</taxon>
        <taxon>Amborellaceae</taxon>
        <taxon>Amborella</taxon>
    </lineage>
</organism>
<dbReference type="PANTHER" id="PTHR33565">
    <property type="entry name" value="DORMANCY-ASSOCIATED PROTEIN 1"/>
    <property type="match status" value="1"/>
</dbReference>
<dbReference type="Proteomes" id="UP000017836">
    <property type="component" value="Unassembled WGS sequence"/>
</dbReference>
<sequence>MALLDKLWDDTLAGSQPENGLSKLKKLVSWPSPTKVHEFSNEAKRVTQSIMIVKPPLNNNHASKNGKRCLLQPE</sequence>
<dbReference type="Gramene" id="ERM96842">
    <property type="protein sequence ID" value="ERM96842"/>
    <property type="gene ID" value="AMTR_s00128p00106650"/>
</dbReference>
<comment type="similarity">
    <text evidence="1">Belongs to the DRM1/ARP family.</text>
</comment>
<keyword evidence="3" id="KW-1185">Reference proteome</keyword>
<dbReference type="AlphaFoldDB" id="W1NLV9"/>
<dbReference type="EMBL" id="KI396767">
    <property type="protein sequence ID" value="ERM96842.1"/>
    <property type="molecule type" value="Genomic_DNA"/>
</dbReference>
<evidence type="ECO:0000256" key="1">
    <source>
        <dbReference type="ARBA" id="ARBA00010502"/>
    </source>
</evidence>
<reference evidence="3" key="1">
    <citation type="journal article" date="2013" name="Science">
        <title>The Amborella genome and the evolution of flowering plants.</title>
        <authorList>
            <consortium name="Amborella Genome Project"/>
        </authorList>
    </citation>
    <scope>NUCLEOTIDE SEQUENCE [LARGE SCALE GENOMIC DNA]</scope>
</reference>
<evidence type="ECO:0000313" key="3">
    <source>
        <dbReference type="Proteomes" id="UP000017836"/>
    </source>
</evidence>
<gene>
    <name evidence="2" type="ORF">AMTR_s00128p00106650</name>
</gene>
<dbReference type="PANTHER" id="PTHR33565:SF1">
    <property type="entry name" value="DORMANCY-ASSOCIATED PROTEIN HOMOLOG 3"/>
    <property type="match status" value="1"/>
</dbReference>
<proteinExistence type="inferred from homology"/>
<dbReference type="HOGENOM" id="CLU_2691101_0_0_1"/>
<dbReference type="InterPro" id="IPR008406">
    <property type="entry name" value="DRM/ARP"/>
</dbReference>